<gene>
    <name evidence="2" type="ORF">KAK10_03590</name>
</gene>
<proteinExistence type="predicted"/>
<dbReference type="CDD" id="cd13440">
    <property type="entry name" value="CamS_repeat_2"/>
    <property type="match status" value="1"/>
</dbReference>
<dbReference type="PROSITE" id="PS51257">
    <property type="entry name" value="PROKAR_LIPOPROTEIN"/>
    <property type="match status" value="1"/>
</dbReference>
<keyword evidence="3" id="KW-1185">Reference proteome</keyword>
<dbReference type="CDD" id="cd13441">
    <property type="entry name" value="CamS_repeat_1"/>
    <property type="match status" value="1"/>
</dbReference>
<sequence>MRQYKKVLLGVASIVLIIVLAACGNIDDSSSSTSSSGKKTTSVQTTGQVSKSEYAGVIKNGHYLTSKARGLTANRNSNSLNITSFENGLLGVSKSYYSTSNYIFQEGQYLTTAKLTNWLGRKSKSNPTGLNPKDNGKKNSSRNPIYVESIEEQDFMQKNGNSLVLKGITIGIAMNTIDYYQKIKYGATYQQTITSKERVAYGKKVAKLIVERMRKIKKIGKNVPITIAMYKQAANDSLVGGSFYAKTQTTSSNISNWEKMNVENKVFPEISSTSDYASNDNKSFENFQSQIENYFPTISDVTAQAKYVNKKITGEQVTITTQFYSETEIISFTNFIAQVAPKFLPSGVPVNITVNSANGIQAFLSRSSTQRNFKSHVFSSY</sequence>
<feature type="region of interest" description="Disordered" evidence="1">
    <location>
        <begin position="121"/>
        <end position="142"/>
    </location>
</feature>
<organism evidence="2 3">
    <name type="scientific">Periweissella beninensis</name>
    <dbReference type="NCBI Taxonomy" id="504936"/>
    <lineage>
        <taxon>Bacteria</taxon>
        <taxon>Bacillati</taxon>
        <taxon>Bacillota</taxon>
        <taxon>Bacilli</taxon>
        <taxon>Lactobacillales</taxon>
        <taxon>Lactobacillaceae</taxon>
        <taxon>Periweissella</taxon>
    </lineage>
</organism>
<name>A0ABT0VHC9_9LACO</name>
<evidence type="ECO:0000313" key="3">
    <source>
        <dbReference type="Proteomes" id="UP001057481"/>
    </source>
</evidence>
<evidence type="ECO:0000313" key="2">
    <source>
        <dbReference type="EMBL" id="MCM2437015.1"/>
    </source>
</evidence>
<comment type="caution">
    <text evidence="2">The sequence shown here is derived from an EMBL/GenBank/DDBJ whole genome shotgun (WGS) entry which is preliminary data.</text>
</comment>
<dbReference type="InterPro" id="IPR011426">
    <property type="entry name" value="CamS"/>
</dbReference>
<protein>
    <submittedName>
        <fullName evidence="2">CamS family sex pheromone protein</fullName>
    </submittedName>
</protein>
<dbReference type="Pfam" id="PF07537">
    <property type="entry name" value="CamS"/>
    <property type="match status" value="1"/>
</dbReference>
<evidence type="ECO:0000256" key="1">
    <source>
        <dbReference type="SAM" id="MobiDB-lite"/>
    </source>
</evidence>
<dbReference type="Gene3D" id="3.10.570.10">
    <property type="entry name" value="sex pheromone staph- cam373 precursor domain"/>
    <property type="match status" value="1"/>
</dbReference>
<dbReference type="RefSeq" id="WP_205144179.1">
    <property type="nucleotide sequence ID" value="NZ_JAFBDN010000023.1"/>
</dbReference>
<reference evidence="2" key="1">
    <citation type="submission" date="2021-04" db="EMBL/GenBank/DDBJ databases">
        <title>Taxonomic assessment of Weissella genus.</title>
        <authorList>
            <person name="Fanelli F."/>
            <person name="Chieffi D."/>
            <person name="Dell'Aquila A."/>
            <person name="Gyu-Sung C."/>
            <person name="Franz C.M.A.P."/>
            <person name="Fusco V."/>
        </authorList>
    </citation>
    <scope>NUCLEOTIDE SEQUENCE</scope>
    <source>
        <strain evidence="2">LMG 25373</strain>
    </source>
</reference>
<dbReference type="EMBL" id="JAGMVS010000045">
    <property type="protein sequence ID" value="MCM2437015.1"/>
    <property type="molecule type" value="Genomic_DNA"/>
</dbReference>
<accession>A0ABT0VHC9</accession>
<dbReference type="PIRSF" id="PIRSF012509">
    <property type="entry name" value="CamS"/>
    <property type="match status" value="1"/>
</dbReference>
<dbReference type="Proteomes" id="UP001057481">
    <property type="component" value="Unassembled WGS sequence"/>
</dbReference>